<evidence type="ECO:0000313" key="2">
    <source>
        <dbReference type="Proteomes" id="UP001407347"/>
    </source>
</evidence>
<reference evidence="1 2" key="1">
    <citation type="journal article" date="2023" name="PLoS ONE">
        <title>Complete genome assembly of Hawai'i environmental nontuberculous mycobacteria reveals unexpected co-isolation with methylobacteria.</title>
        <authorList>
            <person name="Hendrix J."/>
            <person name="Epperson L.E."/>
            <person name="Tong E.I."/>
            <person name="Chan Y.L."/>
            <person name="Hasan N.A."/>
            <person name="Dawrs S.N."/>
            <person name="Norton G.J."/>
            <person name="Virdi R."/>
            <person name="Crooks J.L."/>
            <person name="Chan E.D."/>
            <person name="Honda J.R."/>
            <person name="Strong M."/>
        </authorList>
    </citation>
    <scope>NUCLEOTIDE SEQUENCE [LARGE SCALE GENOMIC DNA]</scope>
    <source>
        <strain evidence="1 2">NJH_HI04-1</strain>
    </source>
</reference>
<dbReference type="RefSeq" id="WP_346013080.1">
    <property type="nucleotide sequence ID" value="NZ_JAQYXP010000002.1"/>
</dbReference>
<protein>
    <submittedName>
        <fullName evidence="1">Uncharacterized protein</fullName>
    </submittedName>
</protein>
<evidence type="ECO:0000313" key="1">
    <source>
        <dbReference type="EMBL" id="MEN3234947.1"/>
    </source>
</evidence>
<accession>A0ABU9ZTR9</accession>
<gene>
    <name evidence="1" type="ORF">PUR29_15225</name>
</gene>
<dbReference type="EMBL" id="JAQYXP010000002">
    <property type="protein sequence ID" value="MEN3234947.1"/>
    <property type="molecule type" value="Genomic_DNA"/>
</dbReference>
<proteinExistence type="predicted"/>
<sequence length="230" mass="24747">MTLGNGDIILVCIKSWLESSDEVYDNLTKSLPTSVSFRWQPVETGFGQRKGGTDMGLFESLRTLGLESTGSHIAAKHFLAVMSREMPIVLHEDFQDALRGDARDGGRLIIVPSAFAGANTFFMDARLEVIGCFCHDTPPYHLAWRSGEGGVFGGSGSAQPESGPLIASHPAPVDLIPRILPVGSRYRVAHRRSTAAAARAVLTREADMALCNLATIEELGLEHSTTGIVI</sequence>
<name>A0ABU9ZTR9_9HYPH</name>
<comment type="caution">
    <text evidence="1">The sequence shown here is derived from an EMBL/GenBank/DDBJ whole genome shotgun (WGS) entry which is preliminary data.</text>
</comment>
<dbReference type="Proteomes" id="UP001407347">
    <property type="component" value="Unassembled WGS sequence"/>
</dbReference>
<keyword evidence="2" id="KW-1185">Reference proteome</keyword>
<organism evidence="1 2">
    <name type="scientific">Methylobacterium ajmalii</name>
    <dbReference type="NCBI Taxonomy" id="2738439"/>
    <lineage>
        <taxon>Bacteria</taxon>
        <taxon>Pseudomonadati</taxon>
        <taxon>Pseudomonadota</taxon>
        <taxon>Alphaproteobacteria</taxon>
        <taxon>Hyphomicrobiales</taxon>
        <taxon>Methylobacteriaceae</taxon>
        <taxon>Methylobacterium</taxon>
    </lineage>
</organism>